<gene>
    <name evidence="1" type="ORF">SADUNF_Sadunf05G0042600</name>
</gene>
<sequence length="135" mass="15272">MGPGEKRQDEVIYKQKLVHESGIFPCCTVFCSSFTLFKTLAISFSATTLFTRFTPLCGSSLLYADPTKPSLVMGFCTFPHQVIEELVIVMMLRLVELTTKSTSCAQTFRNGNRVDRNIKRPLPSHYIFPCYPVFS</sequence>
<dbReference type="OrthoDB" id="845723at2759"/>
<dbReference type="Proteomes" id="UP000657918">
    <property type="component" value="Unassembled WGS sequence"/>
</dbReference>
<evidence type="ECO:0000313" key="2">
    <source>
        <dbReference type="Proteomes" id="UP000657918"/>
    </source>
</evidence>
<proteinExistence type="predicted"/>
<dbReference type="EMBL" id="JADGMS010000005">
    <property type="protein sequence ID" value="KAF9681823.1"/>
    <property type="molecule type" value="Genomic_DNA"/>
</dbReference>
<dbReference type="AlphaFoldDB" id="A0A835K6R1"/>
<organism evidence="1 2">
    <name type="scientific">Salix dunnii</name>
    <dbReference type="NCBI Taxonomy" id="1413687"/>
    <lineage>
        <taxon>Eukaryota</taxon>
        <taxon>Viridiplantae</taxon>
        <taxon>Streptophyta</taxon>
        <taxon>Embryophyta</taxon>
        <taxon>Tracheophyta</taxon>
        <taxon>Spermatophyta</taxon>
        <taxon>Magnoliopsida</taxon>
        <taxon>eudicotyledons</taxon>
        <taxon>Gunneridae</taxon>
        <taxon>Pentapetalae</taxon>
        <taxon>rosids</taxon>
        <taxon>fabids</taxon>
        <taxon>Malpighiales</taxon>
        <taxon>Salicaceae</taxon>
        <taxon>Saliceae</taxon>
        <taxon>Salix</taxon>
    </lineage>
</organism>
<name>A0A835K6R1_9ROSI</name>
<evidence type="ECO:0000313" key="1">
    <source>
        <dbReference type="EMBL" id="KAF9681823.1"/>
    </source>
</evidence>
<comment type="caution">
    <text evidence="1">The sequence shown here is derived from an EMBL/GenBank/DDBJ whole genome shotgun (WGS) entry which is preliminary data.</text>
</comment>
<protein>
    <submittedName>
        <fullName evidence="1">Uncharacterized protein</fullName>
    </submittedName>
</protein>
<reference evidence="1 2" key="1">
    <citation type="submission" date="2020-10" db="EMBL/GenBank/DDBJ databases">
        <title>Plant Genome Project.</title>
        <authorList>
            <person name="Zhang R.-G."/>
        </authorList>
    </citation>
    <scope>NUCLEOTIDE SEQUENCE [LARGE SCALE GENOMIC DNA]</scope>
    <source>
        <strain evidence="1">FAFU-HL-1</strain>
        <tissue evidence="1">Leaf</tissue>
    </source>
</reference>
<accession>A0A835K6R1</accession>
<keyword evidence="2" id="KW-1185">Reference proteome</keyword>